<dbReference type="GO" id="GO:0043386">
    <property type="term" value="P:mycotoxin biosynthetic process"/>
    <property type="evidence" value="ECO:0007669"/>
    <property type="project" value="InterPro"/>
</dbReference>
<dbReference type="Pfam" id="PF11807">
    <property type="entry name" value="UstYa"/>
    <property type="match status" value="1"/>
</dbReference>
<keyword evidence="3" id="KW-1185">Reference proteome</keyword>
<dbReference type="RefSeq" id="XP_024339279.1">
    <property type="nucleotide sequence ID" value="XM_024485581.1"/>
</dbReference>
<dbReference type="InterPro" id="IPR021765">
    <property type="entry name" value="UstYa-like"/>
</dbReference>
<dbReference type="EMBL" id="KZ110597">
    <property type="protein sequence ID" value="OSX62485.1"/>
    <property type="molecule type" value="Genomic_DNA"/>
</dbReference>
<gene>
    <name evidence="2" type="ORF">POSPLADRAFT_1143594</name>
</gene>
<accession>A0A1X6N1I7</accession>
<evidence type="ECO:0000313" key="3">
    <source>
        <dbReference type="Proteomes" id="UP000194127"/>
    </source>
</evidence>
<comment type="similarity">
    <text evidence="1">Belongs to the ustYa family.</text>
</comment>
<organism evidence="2 3">
    <name type="scientific">Postia placenta MAD-698-R-SB12</name>
    <dbReference type="NCBI Taxonomy" id="670580"/>
    <lineage>
        <taxon>Eukaryota</taxon>
        <taxon>Fungi</taxon>
        <taxon>Dikarya</taxon>
        <taxon>Basidiomycota</taxon>
        <taxon>Agaricomycotina</taxon>
        <taxon>Agaricomycetes</taxon>
        <taxon>Polyporales</taxon>
        <taxon>Adustoporiaceae</taxon>
        <taxon>Rhodonia</taxon>
    </lineage>
</organism>
<dbReference type="OrthoDB" id="3687641at2759"/>
<dbReference type="Proteomes" id="UP000194127">
    <property type="component" value="Unassembled WGS sequence"/>
</dbReference>
<evidence type="ECO:0000256" key="1">
    <source>
        <dbReference type="ARBA" id="ARBA00035112"/>
    </source>
</evidence>
<sequence>MCETVLPLQIAGDTLSELDKEVTPSLVQLPKEYGGGYLASLEIIHQMHCLCGIELSSSSDHCANMLHHQLLCVADTGLITYHWVKGSDGPFPDFNTLHKCKDISKIKEWNRQNGVRIPTKSIVRTPDTIDLKKAP</sequence>
<evidence type="ECO:0000313" key="2">
    <source>
        <dbReference type="EMBL" id="OSX62485.1"/>
    </source>
</evidence>
<dbReference type="PANTHER" id="PTHR33365:SF12">
    <property type="entry name" value="TAT PATHWAY SIGNAL SEQUENCE"/>
    <property type="match status" value="1"/>
</dbReference>
<dbReference type="PANTHER" id="PTHR33365">
    <property type="entry name" value="YALI0B05434P"/>
    <property type="match status" value="1"/>
</dbReference>
<dbReference type="AlphaFoldDB" id="A0A1X6N1I7"/>
<reference evidence="2 3" key="1">
    <citation type="submission" date="2017-04" db="EMBL/GenBank/DDBJ databases">
        <title>Genome Sequence of the Model Brown-Rot Fungus Postia placenta SB12.</title>
        <authorList>
            <consortium name="DOE Joint Genome Institute"/>
            <person name="Gaskell J."/>
            <person name="Kersten P."/>
            <person name="Larrondo L.F."/>
            <person name="Canessa P."/>
            <person name="Martinez D."/>
            <person name="Hibbett D."/>
            <person name="Schmoll M."/>
            <person name="Kubicek C.P."/>
            <person name="Martinez A.T."/>
            <person name="Yadav J."/>
            <person name="Master E."/>
            <person name="Magnuson J.K."/>
            <person name="James T."/>
            <person name="Yaver D."/>
            <person name="Berka R."/>
            <person name="Labutti K."/>
            <person name="Lipzen A."/>
            <person name="Aerts A."/>
            <person name="Barry K."/>
            <person name="Henrissat B."/>
            <person name="Blanchette R."/>
            <person name="Grigoriev I."/>
            <person name="Cullen D."/>
        </authorList>
    </citation>
    <scope>NUCLEOTIDE SEQUENCE [LARGE SCALE GENOMIC DNA]</scope>
    <source>
        <strain evidence="2 3">MAD-698-R-SB12</strain>
    </source>
</reference>
<dbReference type="STRING" id="670580.A0A1X6N1I7"/>
<proteinExistence type="inferred from homology"/>
<protein>
    <submittedName>
        <fullName evidence="2">Uncharacterized protein</fullName>
    </submittedName>
</protein>
<dbReference type="GeneID" id="36330530"/>
<name>A0A1X6N1I7_9APHY</name>